<dbReference type="InterPro" id="IPR010461">
    <property type="entry name" value="ComK"/>
</dbReference>
<evidence type="ECO:0000313" key="1">
    <source>
        <dbReference type="EMBL" id="RKQ31300.1"/>
    </source>
</evidence>
<accession>A0A495A0W7</accession>
<evidence type="ECO:0000313" key="2">
    <source>
        <dbReference type="Proteomes" id="UP000269301"/>
    </source>
</evidence>
<dbReference type="Pfam" id="PF06338">
    <property type="entry name" value="ComK"/>
    <property type="match status" value="1"/>
</dbReference>
<sequence length="177" mass="20425">MKTDFEASFFEINPFTLALIAERSFDNEVITKIYDEDTDFIVDKSPYQIIDEACKLFGSSLKGRQEGTKDISGISHKTPISIDPSSGMYFFPTTSPKNPKCSWIAHSHIDELNKLTNHHTEIIFKNTRSIKLNISYGTILNQVQRTAQFRYLLDRRLKYLQRLQHEVVAEPSSLDFE</sequence>
<proteinExistence type="predicted"/>
<dbReference type="GO" id="GO:0030420">
    <property type="term" value="P:establishment of competence for transformation"/>
    <property type="evidence" value="ECO:0007669"/>
    <property type="project" value="InterPro"/>
</dbReference>
<dbReference type="AlphaFoldDB" id="A0A495A0W7"/>
<dbReference type="PIRSF" id="PIRSF011560">
    <property type="entry name" value="ComK"/>
    <property type="match status" value="1"/>
</dbReference>
<keyword evidence="2" id="KW-1185">Reference proteome</keyword>
<dbReference type="Proteomes" id="UP000269301">
    <property type="component" value="Unassembled WGS sequence"/>
</dbReference>
<reference evidence="1 2" key="1">
    <citation type="journal article" date="2016" name="Int. J. Syst. Evol. Microbiol.">
        <title>Oceanobacillus halophilus sp. nov., a novel moderately halophilic bacterium from a hypersaline lake.</title>
        <authorList>
            <person name="Amoozegar M.A."/>
            <person name="Bagheri M."/>
            <person name="Makhdoumi A."/>
            <person name="Nikou M.M."/>
            <person name="Fazeli S.A.S."/>
            <person name="Schumann P."/>
            <person name="Sproer C."/>
            <person name="Sanchez-Porro C."/>
            <person name="Ventosa A."/>
        </authorList>
    </citation>
    <scope>NUCLEOTIDE SEQUENCE [LARGE SCALE GENOMIC DNA]</scope>
    <source>
        <strain evidence="1 2">DSM 23996</strain>
    </source>
</reference>
<comment type="caution">
    <text evidence="1">The sequence shown here is derived from an EMBL/GenBank/DDBJ whole genome shotgun (WGS) entry which is preliminary data.</text>
</comment>
<organism evidence="1 2">
    <name type="scientific">Oceanobacillus halophilus</name>
    <dbReference type="NCBI Taxonomy" id="930130"/>
    <lineage>
        <taxon>Bacteria</taxon>
        <taxon>Bacillati</taxon>
        <taxon>Bacillota</taxon>
        <taxon>Bacilli</taxon>
        <taxon>Bacillales</taxon>
        <taxon>Bacillaceae</taxon>
        <taxon>Oceanobacillus</taxon>
    </lineage>
</organism>
<gene>
    <name evidence="1" type="ORF">D8M06_14605</name>
</gene>
<dbReference type="RefSeq" id="WP_121205195.1">
    <property type="nucleotide sequence ID" value="NZ_RBZP01000014.1"/>
</dbReference>
<name>A0A495A0W7_9BACI</name>
<dbReference type="EMBL" id="RBZP01000014">
    <property type="protein sequence ID" value="RKQ31300.1"/>
    <property type="molecule type" value="Genomic_DNA"/>
</dbReference>
<protein>
    <submittedName>
        <fullName evidence="1">Competence protein</fullName>
    </submittedName>
</protein>
<dbReference type="OrthoDB" id="2417337at2"/>